<dbReference type="Proteomes" id="UP001499938">
    <property type="component" value="Unassembled WGS sequence"/>
</dbReference>
<comment type="caution">
    <text evidence="1">The sequence shown here is derived from an EMBL/GenBank/DDBJ whole genome shotgun (WGS) entry which is preliminary data.</text>
</comment>
<reference evidence="1 2" key="1">
    <citation type="journal article" date="2019" name="Int. J. Syst. Evol. Microbiol.">
        <title>The Global Catalogue of Microorganisms (GCM) 10K type strain sequencing project: providing services to taxonomists for standard genome sequencing and annotation.</title>
        <authorList>
            <consortium name="The Broad Institute Genomics Platform"/>
            <consortium name="The Broad Institute Genome Sequencing Center for Infectious Disease"/>
            <person name="Wu L."/>
            <person name="Ma J."/>
        </authorList>
    </citation>
    <scope>NUCLEOTIDE SEQUENCE [LARGE SCALE GENOMIC DNA]</scope>
    <source>
        <strain evidence="1 2">JCM 15592</strain>
    </source>
</reference>
<name>A0ABN2LG04_9MICO</name>
<dbReference type="InterPro" id="IPR052022">
    <property type="entry name" value="26kDa_periplasmic_antigen"/>
</dbReference>
<dbReference type="Pfam" id="PF04402">
    <property type="entry name" value="SIMPL"/>
    <property type="match status" value="1"/>
</dbReference>
<protein>
    <submittedName>
        <fullName evidence="1">SIMPL domain-containing protein</fullName>
    </submittedName>
</protein>
<dbReference type="EMBL" id="BAAAPO010000016">
    <property type="protein sequence ID" value="GAA1786865.1"/>
    <property type="molecule type" value="Genomic_DNA"/>
</dbReference>
<keyword evidence="2" id="KW-1185">Reference proteome</keyword>
<organism evidence="1 2">
    <name type="scientific">Nostocoides veronense</name>
    <dbReference type="NCBI Taxonomy" id="330836"/>
    <lineage>
        <taxon>Bacteria</taxon>
        <taxon>Bacillati</taxon>
        <taxon>Actinomycetota</taxon>
        <taxon>Actinomycetes</taxon>
        <taxon>Micrococcales</taxon>
        <taxon>Intrasporangiaceae</taxon>
        <taxon>Nostocoides</taxon>
    </lineage>
</organism>
<dbReference type="PANTHER" id="PTHR34387">
    <property type="entry name" value="SLR1258 PROTEIN"/>
    <property type="match status" value="1"/>
</dbReference>
<sequence>MAGVGTALAPPDLVALDLSVRCPGGSVADALQSADTGMHAILGLARDGGLKPAEMQTTGASVYPQYDRDGSSISGYVAQQSLRLRIRDRDQVGRLITAFSTAVGNALTIDNIALQIEDTAPLVTEARRAAFADAETKARQFAALAGRALGQVLYVVDTPSGGGPVPVGGLSRAKMAMDSYAGSMPVELGENSVSAQVVVRWAWN</sequence>
<evidence type="ECO:0000313" key="2">
    <source>
        <dbReference type="Proteomes" id="UP001499938"/>
    </source>
</evidence>
<gene>
    <name evidence="1" type="ORF">GCM10009811_09900</name>
</gene>
<dbReference type="Gene3D" id="3.30.110.170">
    <property type="entry name" value="Protein of unknown function (DUF541), domain 1"/>
    <property type="match status" value="1"/>
</dbReference>
<dbReference type="PANTHER" id="PTHR34387:SF1">
    <property type="entry name" value="PERIPLASMIC IMMUNOGENIC PROTEIN"/>
    <property type="match status" value="1"/>
</dbReference>
<evidence type="ECO:0000313" key="1">
    <source>
        <dbReference type="EMBL" id="GAA1786865.1"/>
    </source>
</evidence>
<proteinExistence type="predicted"/>
<dbReference type="InterPro" id="IPR007497">
    <property type="entry name" value="SIMPL/DUF541"/>
</dbReference>
<accession>A0ABN2LG04</accession>
<dbReference type="Gene3D" id="3.30.70.2970">
    <property type="entry name" value="Protein of unknown function (DUF541), domain 2"/>
    <property type="match status" value="1"/>
</dbReference>